<evidence type="ECO:0000313" key="3">
    <source>
        <dbReference type="EMBL" id="KAK7907224.1"/>
    </source>
</evidence>
<feature type="region of interest" description="Disordered" evidence="1">
    <location>
        <begin position="51"/>
        <end position="115"/>
    </location>
</feature>
<reference evidence="4" key="1">
    <citation type="submission" date="2024-04" db="EMBL/GenBank/DDBJ databases">
        <title>Salinicola lusitanus LLJ914,a marine bacterium isolated from the Okinawa Trough.</title>
        <authorList>
            <person name="Li J."/>
        </authorList>
    </citation>
    <scope>NUCLEOTIDE SEQUENCE [LARGE SCALE GENOMIC DNA]</scope>
</reference>
<dbReference type="Proteomes" id="UP001460270">
    <property type="component" value="Unassembled WGS sequence"/>
</dbReference>
<evidence type="ECO:0000313" key="4">
    <source>
        <dbReference type="Proteomes" id="UP001460270"/>
    </source>
</evidence>
<feature type="compositionally biased region" description="Basic and acidic residues" evidence="1">
    <location>
        <begin position="1"/>
        <end position="11"/>
    </location>
</feature>
<feature type="compositionally biased region" description="Basic and acidic residues" evidence="1">
    <location>
        <begin position="51"/>
        <end position="66"/>
    </location>
</feature>
<proteinExistence type="predicted"/>
<accession>A0AAW0NVV4</accession>
<name>A0AAW0NVV4_9GOBI</name>
<comment type="caution">
    <text evidence="3">The sequence shown here is derived from an EMBL/GenBank/DDBJ whole genome shotgun (WGS) entry which is preliminary data.</text>
</comment>
<feature type="region of interest" description="Disordered" evidence="1">
    <location>
        <begin position="1"/>
        <end position="21"/>
    </location>
</feature>
<protein>
    <recommendedName>
        <fullName evidence="2">Xrn1 helical domain-containing protein</fullName>
    </recommendedName>
</protein>
<dbReference type="AlphaFoldDB" id="A0AAW0NVV4"/>
<dbReference type="EMBL" id="JBBPFD010000011">
    <property type="protein sequence ID" value="KAK7907224.1"/>
    <property type="molecule type" value="Genomic_DNA"/>
</dbReference>
<dbReference type="InterPro" id="IPR041412">
    <property type="entry name" value="Xrn1_helical"/>
</dbReference>
<organism evidence="3 4">
    <name type="scientific">Mugilogobius chulae</name>
    <name type="common">yellowstripe goby</name>
    <dbReference type="NCBI Taxonomy" id="88201"/>
    <lineage>
        <taxon>Eukaryota</taxon>
        <taxon>Metazoa</taxon>
        <taxon>Chordata</taxon>
        <taxon>Craniata</taxon>
        <taxon>Vertebrata</taxon>
        <taxon>Euteleostomi</taxon>
        <taxon>Actinopterygii</taxon>
        <taxon>Neopterygii</taxon>
        <taxon>Teleostei</taxon>
        <taxon>Neoteleostei</taxon>
        <taxon>Acanthomorphata</taxon>
        <taxon>Gobiaria</taxon>
        <taxon>Gobiiformes</taxon>
        <taxon>Gobioidei</taxon>
        <taxon>Gobiidae</taxon>
        <taxon>Gobionellinae</taxon>
        <taxon>Mugilogobius</taxon>
    </lineage>
</organism>
<evidence type="ECO:0000259" key="2">
    <source>
        <dbReference type="Pfam" id="PF17846"/>
    </source>
</evidence>
<keyword evidence="4" id="KW-1185">Reference proteome</keyword>
<dbReference type="Pfam" id="PF17846">
    <property type="entry name" value="XRN_M"/>
    <property type="match status" value="1"/>
</dbReference>
<feature type="compositionally biased region" description="Basic residues" evidence="1">
    <location>
        <begin position="67"/>
        <end position="84"/>
    </location>
</feature>
<sequence>MGAQERKEGAVRRAGVRQKQASWHQTFCVLGYLTQNVELIMQAVGVAEDNIFRKRKEDDESFERRMKEKKKRMKMDQRKHHQRSCLHQEQSHVQPQDTSPGPMSQSPAATADHSS</sequence>
<evidence type="ECO:0000256" key="1">
    <source>
        <dbReference type="SAM" id="MobiDB-lite"/>
    </source>
</evidence>
<feature type="domain" description="Xrn1 helical" evidence="2">
    <location>
        <begin position="35"/>
        <end position="95"/>
    </location>
</feature>
<feature type="compositionally biased region" description="Polar residues" evidence="1">
    <location>
        <begin position="85"/>
        <end position="115"/>
    </location>
</feature>
<gene>
    <name evidence="3" type="ORF">WMY93_015836</name>
</gene>